<evidence type="ECO:0000313" key="1">
    <source>
        <dbReference type="EMBL" id="ROS05107.1"/>
    </source>
</evidence>
<dbReference type="Proteomes" id="UP000275394">
    <property type="component" value="Unassembled WGS sequence"/>
</dbReference>
<keyword evidence="2" id="KW-1185">Reference proteome</keyword>
<comment type="caution">
    <text evidence="1">The sequence shown here is derived from an EMBL/GenBank/DDBJ whole genome shotgun (WGS) entry which is preliminary data.</text>
</comment>
<proteinExistence type="predicted"/>
<evidence type="ECO:0000313" key="2">
    <source>
        <dbReference type="Proteomes" id="UP000275394"/>
    </source>
</evidence>
<dbReference type="Pfam" id="PF24585">
    <property type="entry name" value="YunG"/>
    <property type="match status" value="1"/>
</dbReference>
<protein>
    <submittedName>
        <fullName evidence="1">Uncharacterized protein</fullName>
    </submittedName>
</protein>
<sequence length="70" mass="7928">MGVHYSNELPDGTPFYATGDQFFEREELREPSVFTRPSKSPKNGADRYAQLSELVRCKLESYLVEAKGAI</sequence>
<dbReference type="InterPro" id="IPR056238">
    <property type="entry name" value="YunG-like"/>
</dbReference>
<gene>
    <name evidence="1" type="ORF">EDC56_0632</name>
</gene>
<organism evidence="1 2">
    <name type="scientific">Sinobacterium caligoides</name>
    <dbReference type="NCBI Taxonomy" id="933926"/>
    <lineage>
        <taxon>Bacteria</taxon>
        <taxon>Pseudomonadati</taxon>
        <taxon>Pseudomonadota</taxon>
        <taxon>Gammaproteobacteria</taxon>
        <taxon>Cellvibrionales</taxon>
        <taxon>Spongiibacteraceae</taxon>
        <taxon>Sinobacterium</taxon>
    </lineage>
</organism>
<reference evidence="1 2" key="1">
    <citation type="submission" date="2018-11" db="EMBL/GenBank/DDBJ databases">
        <title>Genomic Encyclopedia of Type Strains, Phase IV (KMG-IV): sequencing the most valuable type-strain genomes for metagenomic binning, comparative biology and taxonomic classification.</title>
        <authorList>
            <person name="Goeker M."/>
        </authorList>
    </citation>
    <scope>NUCLEOTIDE SEQUENCE [LARGE SCALE GENOMIC DNA]</scope>
    <source>
        <strain evidence="1 2">DSM 100316</strain>
    </source>
</reference>
<dbReference type="AlphaFoldDB" id="A0A3N2DZA4"/>
<accession>A0A3N2DZA4</accession>
<name>A0A3N2DZA4_9GAMM</name>
<dbReference type="EMBL" id="RKHR01000003">
    <property type="protein sequence ID" value="ROS05107.1"/>
    <property type="molecule type" value="Genomic_DNA"/>
</dbReference>